<evidence type="ECO:0000256" key="1">
    <source>
        <dbReference type="SAM" id="MobiDB-lite"/>
    </source>
</evidence>
<gene>
    <name evidence="2" type="ORF">Pla110_18000</name>
</gene>
<dbReference type="AlphaFoldDB" id="A0A518CLG9"/>
<dbReference type="InterPro" id="IPR011045">
    <property type="entry name" value="N2O_reductase_N"/>
</dbReference>
<proteinExistence type="predicted"/>
<dbReference type="SUPFAM" id="SSF50974">
    <property type="entry name" value="Nitrous oxide reductase, N-terminal domain"/>
    <property type="match status" value="1"/>
</dbReference>
<dbReference type="Proteomes" id="UP000317178">
    <property type="component" value="Chromosome"/>
</dbReference>
<evidence type="ECO:0000313" key="2">
    <source>
        <dbReference type="EMBL" id="QDU80078.1"/>
    </source>
</evidence>
<dbReference type="EMBL" id="CP036281">
    <property type="protein sequence ID" value="QDU80078.1"/>
    <property type="molecule type" value="Genomic_DNA"/>
</dbReference>
<reference evidence="2 3" key="1">
    <citation type="submission" date="2019-02" db="EMBL/GenBank/DDBJ databases">
        <title>Deep-cultivation of Planctomycetes and their phenomic and genomic characterization uncovers novel biology.</title>
        <authorList>
            <person name="Wiegand S."/>
            <person name="Jogler M."/>
            <person name="Boedeker C."/>
            <person name="Pinto D."/>
            <person name="Vollmers J."/>
            <person name="Rivas-Marin E."/>
            <person name="Kohn T."/>
            <person name="Peeters S.H."/>
            <person name="Heuer A."/>
            <person name="Rast P."/>
            <person name="Oberbeckmann S."/>
            <person name="Bunk B."/>
            <person name="Jeske O."/>
            <person name="Meyerdierks A."/>
            <person name="Storesund J.E."/>
            <person name="Kallscheuer N."/>
            <person name="Luecker S."/>
            <person name="Lage O.M."/>
            <person name="Pohl T."/>
            <person name="Merkel B.J."/>
            <person name="Hornburger P."/>
            <person name="Mueller R.-W."/>
            <person name="Bruemmer F."/>
            <person name="Labrenz M."/>
            <person name="Spormann A.M."/>
            <person name="Op den Camp H."/>
            <person name="Overmann J."/>
            <person name="Amann R."/>
            <person name="Jetten M.S.M."/>
            <person name="Mascher T."/>
            <person name="Medema M.H."/>
            <person name="Devos D.P."/>
            <person name="Kaster A.-K."/>
            <person name="Ovreas L."/>
            <person name="Rohde M."/>
            <person name="Galperin M.Y."/>
            <person name="Jogler C."/>
        </authorList>
    </citation>
    <scope>NUCLEOTIDE SEQUENCE [LARGE SCALE GENOMIC DNA]</scope>
    <source>
        <strain evidence="2 3">Pla110</strain>
    </source>
</reference>
<organism evidence="2 3">
    <name type="scientific">Polystyrenella longa</name>
    <dbReference type="NCBI Taxonomy" id="2528007"/>
    <lineage>
        <taxon>Bacteria</taxon>
        <taxon>Pseudomonadati</taxon>
        <taxon>Planctomycetota</taxon>
        <taxon>Planctomycetia</taxon>
        <taxon>Planctomycetales</taxon>
        <taxon>Planctomycetaceae</taxon>
        <taxon>Polystyrenella</taxon>
    </lineage>
</organism>
<evidence type="ECO:0000313" key="3">
    <source>
        <dbReference type="Proteomes" id="UP000317178"/>
    </source>
</evidence>
<sequence length="480" mass="52720">MSLHLFANTTLRINQLILSLTVIVIITMTSNSWSKPKKESLDKNDKPKVIRDEDLPYPPSLPNGQEMVTDKSPEFLKAPETLREGVQIAKTIPSVDFVFYPGQNYPGKPWSNWGDGSVSKGKYYSAIGDHYAIGRGESKHGTGTALIYEYDPETKILRSLVNISAFLDLPKGHYTPGKIHSRVDMGSDGWLYYATHRGSPKAANDANHYLGDWIFRTDPETGQSEIVTHAPVPKHSIPNSVLDAERMIFYGATAAGPDAPLQEIQFFAYDVENGKLLYSGPDGPARYMVLAKSTGRLYFVPGNTDGELMRYDPTTGGPPTPTGQTIGVRAATEETEDGFVYTVSTGQRSGDAMIWQFNTTTEECKEIGTAAVGSEAYVASIDVDPTGTYLYYSPGAHGGGYKDGSPLVQYNIKSGVKKVIAFLHPFYQDKYNFTLKGTYSTAISAEGDKVFITWNVSRGTRAWDCCGLSVVHVPEAERRP</sequence>
<feature type="compositionally biased region" description="Basic and acidic residues" evidence="1">
    <location>
        <begin position="36"/>
        <end position="54"/>
    </location>
</feature>
<accession>A0A518CLG9</accession>
<dbReference type="OrthoDB" id="2489803at2"/>
<dbReference type="RefSeq" id="WP_144995184.1">
    <property type="nucleotide sequence ID" value="NZ_CP036281.1"/>
</dbReference>
<keyword evidence="3" id="KW-1185">Reference proteome</keyword>
<protein>
    <submittedName>
        <fullName evidence="2">Uncharacterized protein</fullName>
    </submittedName>
</protein>
<feature type="region of interest" description="Disordered" evidence="1">
    <location>
        <begin position="34"/>
        <end position="68"/>
    </location>
</feature>
<dbReference type="KEGG" id="plon:Pla110_18000"/>
<name>A0A518CLG9_9PLAN</name>